<gene>
    <name evidence="9" type="primary">metF</name>
    <name evidence="9" type="ORF">ERS852381_01506</name>
</gene>
<dbReference type="Gene3D" id="3.20.20.220">
    <property type="match status" value="1"/>
</dbReference>
<dbReference type="AlphaFoldDB" id="A0A174ER61"/>
<keyword evidence="6 8" id="KW-0560">Oxidoreductase</keyword>
<dbReference type="PANTHER" id="PTHR45754:SF3">
    <property type="entry name" value="METHYLENETETRAHYDROFOLATE REDUCTASE (NADPH)"/>
    <property type="match status" value="1"/>
</dbReference>
<evidence type="ECO:0000313" key="10">
    <source>
        <dbReference type="Proteomes" id="UP000095468"/>
    </source>
</evidence>
<dbReference type="CDD" id="cd00537">
    <property type="entry name" value="MTHFR"/>
    <property type="match status" value="1"/>
</dbReference>
<evidence type="ECO:0000256" key="5">
    <source>
        <dbReference type="ARBA" id="ARBA00022827"/>
    </source>
</evidence>
<comment type="cofactor">
    <cofactor evidence="1 8">
        <name>FAD</name>
        <dbReference type="ChEBI" id="CHEBI:57692"/>
    </cofactor>
</comment>
<comment type="pathway">
    <text evidence="2 8">One-carbon metabolism; tetrahydrofolate interconversion.</text>
</comment>
<dbReference type="EMBL" id="CYYP01000013">
    <property type="protein sequence ID" value="CUO40413.1"/>
    <property type="molecule type" value="Genomic_DNA"/>
</dbReference>
<keyword evidence="5 8" id="KW-0274">FAD</keyword>
<evidence type="ECO:0000256" key="6">
    <source>
        <dbReference type="ARBA" id="ARBA00023002"/>
    </source>
</evidence>
<evidence type="ECO:0000256" key="4">
    <source>
        <dbReference type="ARBA" id="ARBA00022630"/>
    </source>
</evidence>
<proteinExistence type="inferred from homology"/>
<evidence type="ECO:0000256" key="7">
    <source>
        <dbReference type="ARBA" id="ARBA00048628"/>
    </source>
</evidence>
<dbReference type="PANTHER" id="PTHR45754">
    <property type="entry name" value="METHYLENETETRAHYDROFOLATE REDUCTASE"/>
    <property type="match status" value="1"/>
</dbReference>
<comment type="similarity">
    <text evidence="3 8">Belongs to the methylenetetrahydrofolate reductase family.</text>
</comment>
<protein>
    <recommendedName>
        <fullName evidence="8">Methylenetetrahydrofolate reductase</fullName>
    </recommendedName>
</protein>
<dbReference type="Proteomes" id="UP000095468">
    <property type="component" value="Unassembled WGS sequence"/>
</dbReference>
<evidence type="ECO:0000256" key="2">
    <source>
        <dbReference type="ARBA" id="ARBA00004777"/>
    </source>
</evidence>
<keyword evidence="4 8" id="KW-0285">Flavoprotein</keyword>
<evidence type="ECO:0000256" key="1">
    <source>
        <dbReference type="ARBA" id="ARBA00001974"/>
    </source>
</evidence>
<dbReference type="GO" id="GO:0005829">
    <property type="term" value="C:cytosol"/>
    <property type="evidence" value="ECO:0007669"/>
    <property type="project" value="TreeGrafter"/>
</dbReference>
<evidence type="ECO:0000313" key="9">
    <source>
        <dbReference type="EMBL" id="CUO40413.1"/>
    </source>
</evidence>
<dbReference type="GO" id="GO:0071949">
    <property type="term" value="F:FAD binding"/>
    <property type="evidence" value="ECO:0007669"/>
    <property type="project" value="TreeGrafter"/>
</dbReference>
<accession>A0A174ER61</accession>
<dbReference type="GO" id="GO:0106312">
    <property type="term" value="F:methylenetetrahydrofolate reductase (NADH) activity"/>
    <property type="evidence" value="ECO:0007669"/>
    <property type="project" value="UniProtKB-EC"/>
</dbReference>
<sequence length="290" mass="30934">MRVDEVFKQAASQGTAPVSFEMFPPKGELTLDTAREVAGNLCKLSPSFVSVTCSAGGSGNGATTAPIAHMITSEFDTPSVAHLTCVGRSHADIAAKIDEYRTAGVENILALRGDLPAGATEDDKPASDYAYARDLIPELVDAGFCVGAAAYPEGHIACEDLNASVEHLKQKQDAGASFFVTQLFFDNECFYRFRELADKAGITVPITAGIMPFMGKSQISRMVFMCGASLPSPVIKILAKYENDPESLQAAGVDYAARQLCDLKEHGADGLHLYTMNRPAIAATIMERLG</sequence>
<dbReference type="UniPathway" id="UPA00193"/>
<dbReference type="Pfam" id="PF02219">
    <property type="entry name" value="MTHFR"/>
    <property type="match status" value="1"/>
</dbReference>
<evidence type="ECO:0000256" key="8">
    <source>
        <dbReference type="RuleBase" id="RU003862"/>
    </source>
</evidence>
<evidence type="ECO:0000256" key="3">
    <source>
        <dbReference type="ARBA" id="ARBA00006743"/>
    </source>
</evidence>
<dbReference type="GO" id="GO:0035999">
    <property type="term" value="P:tetrahydrofolate interconversion"/>
    <property type="evidence" value="ECO:0007669"/>
    <property type="project" value="UniProtKB-UniPathway"/>
</dbReference>
<dbReference type="GO" id="GO:0009086">
    <property type="term" value="P:methionine biosynthetic process"/>
    <property type="evidence" value="ECO:0007669"/>
    <property type="project" value="TreeGrafter"/>
</dbReference>
<dbReference type="InterPro" id="IPR003171">
    <property type="entry name" value="Mehydrof_redctse-like"/>
</dbReference>
<comment type="catalytic activity">
    <reaction evidence="7">
        <text>(6S)-5-methyl-5,6,7,8-tetrahydrofolate + NAD(+) = (6R)-5,10-methylene-5,6,7,8-tetrahydrofolate + NADH + H(+)</text>
        <dbReference type="Rhea" id="RHEA:19821"/>
        <dbReference type="ChEBI" id="CHEBI:15378"/>
        <dbReference type="ChEBI" id="CHEBI:15636"/>
        <dbReference type="ChEBI" id="CHEBI:18608"/>
        <dbReference type="ChEBI" id="CHEBI:57540"/>
        <dbReference type="ChEBI" id="CHEBI:57945"/>
        <dbReference type="EC" id="1.5.1.54"/>
    </reaction>
    <physiologicalReaction direction="right-to-left" evidence="7">
        <dbReference type="Rhea" id="RHEA:19823"/>
    </physiologicalReaction>
</comment>
<name>A0A174ER61_9ACTN</name>
<dbReference type="InterPro" id="IPR029041">
    <property type="entry name" value="FAD-linked_oxidoreductase-like"/>
</dbReference>
<dbReference type="RefSeq" id="WP_055287053.1">
    <property type="nucleotide sequence ID" value="NZ_CYYP01000013.1"/>
</dbReference>
<organism evidence="9 10">
    <name type="scientific">Collinsella aerofaciens</name>
    <dbReference type="NCBI Taxonomy" id="74426"/>
    <lineage>
        <taxon>Bacteria</taxon>
        <taxon>Bacillati</taxon>
        <taxon>Actinomycetota</taxon>
        <taxon>Coriobacteriia</taxon>
        <taxon>Coriobacteriales</taxon>
        <taxon>Coriobacteriaceae</taxon>
        <taxon>Collinsella</taxon>
    </lineage>
</organism>
<dbReference type="SUPFAM" id="SSF51730">
    <property type="entry name" value="FAD-linked oxidoreductase"/>
    <property type="match status" value="1"/>
</dbReference>
<reference evidence="9 10" key="1">
    <citation type="submission" date="2015-09" db="EMBL/GenBank/DDBJ databases">
        <authorList>
            <consortium name="Pathogen Informatics"/>
        </authorList>
    </citation>
    <scope>NUCLEOTIDE SEQUENCE [LARGE SCALE GENOMIC DNA]</scope>
    <source>
        <strain evidence="9 10">2789STDY5608823</strain>
    </source>
</reference>